<dbReference type="FunFam" id="2.10.70.10:FF:000026">
    <property type="entry name" value="Complement inhibitory factor H"/>
    <property type="match status" value="1"/>
</dbReference>
<feature type="disulfide bond" evidence="5">
    <location>
        <begin position="938"/>
        <end position="981"/>
    </location>
</feature>
<keyword evidence="1 5" id="KW-0768">Sushi</keyword>
<dbReference type="Ensembl" id="ENSGAGT00000039808.1">
    <property type="protein sequence ID" value="ENSGAGP00000035159.1"/>
    <property type="gene ID" value="ENSGAGG00000024987.1"/>
</dbReference>
<feature type="disulfide bond" evidence="5">
    <location>
        <begin position="1056"/>
        <end position="1099"/>
    </location>
</feature>
<feature type="disulfide bond" evidence="5">
    <location>
        <begin position="114"/>
        <end position="141"/>
    </location>
</feature>
<feature type="disulfide bond" evidence="5">
    <location>
        <begin position="629"/>
        <end position="672"/>
    </location>
</feature>
<feature type="disulfide bond" evidence="5">
    <location>
        <begin position="690"/>
        <end position="733"/>
    </location>
</feature>
<feature type="domain" description="Sushi" evidence="7">
    <location>
        <begin position="266"/>
        <end position="325"/>
    </location>
</feature>
<evidence type="ECO:0000313" key="8">
    <source>
        <dbReference type="Ensembl" id="ENSGAGP00000035162.1"/>
    </source>
</evidence>
<reference evidence="9" key="1">
    <citation type="journal article" date="2017" name="PLoS ONE">
        <title>The Agassiz's desert tortoise genome provides a resource for the conservation of a threatened species.</title>
        <authorList>
            <person name="Tollis M."/>
            <person name="DeNardo D.F."/>
            <person name="Cornelius J.A."/>
            <person name="Dolby G.A."/>
            <person name="Edwards T."/>
            <person name="Henen B.T."/>
            <person name="Karl A.E."/>
            <person name="Murphy R.W."/>
            <person name="Kusumi K."/>
        </authorList>
    </citation>
    <scope>NUCLEOTIDE SEQUENCE [LARGE SCALE GENOMIC DNA]</scope>
</reference>
<feature type="domain" description="Sushi" evidence="7">
    <location>
        <begin position="1115"/>
        <end position="1173"/>
    </location>
</feature>
<evidence type="ECO:0000313" key="9">
    <source>
        <dbReference type="Proteomes" id="UP000291020"/>
    </source>
</evidence>
<sequence>MILLGYTVMLLLWTCTAEKDCETPPPRRTKEILTGTWDKESYPHATLATYNCRPGYIKLGRVIFECRNGVWHHLHPYVECRNKPCGHPGDIQFGSFELTAGTEFVFGARVQYKCDEGYQMLSQRNFRECQADGWSNELPHCEVSKCLPVNAPENGKIVATGVYEANQEFSFGQVVQFECNKDYKLSGSKEIHCSADGNWNAAVPTCIVITCVPPRLNNGNLMTPVKVYRENERLQFTCNAGYTFGERSDAECTEYGWSPKPFCKEIRCDPPTVTNGTYHPKKKVFRELEAIRVECNQGFHFEMGNRDRRAECTKNGWLPIPRCILRPCDYPHIENGALTEYYEYYKERAFPAQLGVGIYYRCLDGYVSEREERWPLIRCTKVGWSPAPKCLKKCSPGYLENGRFLSSYWNTYKEGDEISYVCSTHNLETRVTCTKNGWSPTPTCTSTKICEKVEIQNGYFSDSKNRFNLNEEAKYGCQIGYTTPEGNELGKTQCLREGWTPLPKCIKTCEKPRFEHINFHTTQTVFLPEEILEYECADGYQTVNKITTGYTACSINGWTPEPQCLAIECEMLTLSKGSVFPLKGKYNNGDVVTFSCAKSHKRVGPDSSQCYYFGWFPASPTCKEETKACGEPPSITNGNIISELHENYQHGDSVEYDCDRSFKIIGSRKIECIDGEWTSLPSCTEEEKTCGLPPSITKGKAVNIDHQQYIHGDTVEYECEKNYEMVGPKTVKCLSGEWISLPSCADQSATCALPDNFENIIILQTATSKKSYRHKASIKYKCKTDGTNFIQTICKYGEWTPKIDCIERRCPPPPQLPGAIKITETRNYASGEKIAFTCLEHFEHQGVKEIMCENGKWQSPPHCVEEKLCFQPPSIANGEILSLENQNLRQEQSAQVTYRNGTMLMYSCNSGFMLRGPPEIICKAGRWTSAPTCVEMQCTSVPNIINAQTEGRVKYSYKPGETVRYQCHPGFTISGPSEVTCKAGKWSTQPVCEDATCSAPPEVPNADIVNKKEGRYLPGNKVQYKCREGFENMESNYVICENGAWSQPPICKDMRCGPAPDISHGRSVGGKQQRYFPGDRVRYRCTQGLSLIGSPTVRCKQGKWSQPPECREAAGKCGPPPIIDNGDTIEFVQQVYESGLAVQYKCKSLHVMRGSQFVRCESGQWTDPPVCLEPCTASPEDMEKNNIELKWREATKLYSESGDFIEFDCKQGYERDPISSALRVQCMEGKLAYPKCKEKGTSG</sequence>
<comment type="caution">
    <text evidence="5">Lacks conserved residue(s) required for the propagation of feature annotation.</text>
</comment>
<dbReference type="InterPro" id="IPR000436">
    <property type="entry name" value="Sushi_SCR_CCP_dom"/>
</dbReference>
<evidence type="ECO:0000256" key="3">
    <source>
        <dbReference type="ARBA" id="ARBA00022737"/>
    </source>
</evidence>
<feature type="domain" description="Sushi" evidence="7">
    <location>
        <begin position="507"/>
        <end position="566"/>
    </location>
</feature>
<feature type="domain" description="Sushi" evidence="7">
    <location>
        <begin position="567"/>
        <end position="624"/>
    </location>
</feature>
<evidence type="ECO:0000256" key="2">
    <source>
        <dbReference type="ARBA" id="ARBA00022729"/>
    </source>
</evidence>
<feature type="domain" description="Sushi" evidence="7">
    <location>
        <begin position="867"/>
        <end position="935"/>
    </location>
</feature>
<reference evidence="8" key="2">
    <citation type="submission" date="2025-05" db="UniProtKB">
        <authorList>
            <consortium name="Ensembl"/>
        </authorList>
    </citation>
    <scope>IDENTIFICATION</scope>
</reference>
<accession>A0A452J3Z1</accession>
<feature type="domain" description="Sushi" evidence="7">
    <location>
        <begin position="808"/>
        <end position="865"/>
    </location>
</feature>
<evidence type="ECO:0000256" key="6">
    <source>
        <dbReference type="SAM" id="SignalP"/>
    </source>
</evidence>
<keyword evidence="3" id="KW-0677">Repeat</keyword>
<dbReference type="InterPro" id="IPR035976">
    <property type="entry name" value="Sushi/SCR/CCP_sf"/>
</dbReference>
<feature type="domain" description="Sushi" evidence="7">
    <location>
        <begin position="83"/>
        <end position="143"/>
    </location>
</feature>
<feature type="disulfide bond" evidence="5">
    <location>
        <begin position="179"/>
        <end position="206"/>
    </location>
</feature>
<dbReference type="CDD" id="cd00033">
    <property type="entry name" value="CCP"/>
    <property type="match status" value="13"/>
</dbReference>
<evidence type="ECO:0000259" key="7">
    <source>
        <dbReference type="PROSITE" id="PS50923"/>
    </source>
</evidence>
<dbReference type="SMART" id="SM00032">
    <property type="entry name" value="CCP"/>
    <property type="match status" value="20"/>
</dbReference>
<evidence type="ECO:0000256" key="4">
    <source>
        <dbReference type="ARBA" id="ARBA00023157"/>
    </source>
</evidence>
<evidence type="ECO:0000256" key="5">
    <source>
        <dbReference type="PROSITE-ProRule" id="PRU00302"/>
    </source>
</evidence>
<organism evidence="8 9">
    <name type="scientific">Gopherus agassizii</name>
    <name type="common">Agassiz's desert tortoise</name>
    <dbReference type="NCBI Taxonomy" id="38772"/>
    <lineage>
        <taxon>Eukaryota</taxon>
        <taxon>Metazoa</taxon>
        <taxon>Chordata</taxon>
        <taxon>Craniata</taxon>
        <taxon>Vertebrata</taxon>
        <taxon>Euteleostomi</taxon>
        <taxon>Archelosauria</taxon>
        <taxon>Testudinata</taxon>
        <taxon>Testudines</taxon>
        <taxon>Cryptodira</taxon>
        <taxon>Durocryptodira</taxon>
        <taxon>Testudinoidea</taxon>
        <taxon>Testudinidae</taxon>
        <taxon>Gopherus</taxon>
    </lineage>
</organism>
<dbReference type="PANTHER" id="PTHR45785">
    <property type="entry name" value="COMPLEMENT FACTOR H-RELATED"/>
    <property type="match status" value="1"/>
</dbReference>
<dbReference type="Gene3D" id="2.10.70.10">
    <property type="entry name" value="Complement Module, domain 1"/>
    <property type="match status" value="20"/>
</dbReference>
<keyword evidence="2 6" id="KW-0732">Signal</keyword>
<name>A0A452J3Z1_9SAUR</name>
<protein>
    <recommendedName>
        <fullName evidence="7">Sushi domain-containing protein</fullName>
    </recommendedName>
</protein>
<feature type="chain" id="PRO_5044604613" description="Sushi domain-containing protein" evidence="6">
    <location>
        <begin position="18"/>
        <end position="1243"/>
    </location>
</feature>
<feature type="disulfide bond" evidence="5">
    <location>
        <begin position="997"/>
        <end position="1040"/>
    </location>
</feature>
<dbReference type="STRING" id="38772.ENSGAGP00000035159"/>
<proteinExistence type="predicted"/>
<feature type="domain" description="Sushi" evidence="7">
    <location>
        <begin position="936"/>
        <end position="994"/>
    </location>
</feature>
<feature type="domain" description="Sushi" evidence="7">
    <location>
        <begin position="1054"/>
        <end position="1112"/>
    </location>
</feature>
<dbReference type="PROSITE" id="PS50923">
    <property type="entry name" value="SUSHI"/>
    <property type="match status" value="16"/>
</dbReference>
<dbReference type="PANTHER" id="PTHR45785:SF7">
    <property type="entry name" value="COMPLEMENT FACTOR H"/>
    <property type="match status" value="1"/>
</dbReference>
<feature type="domain" description="Sushi" evidence="7">
    <location>
        <begin position="209"/>
        <end position="265"/>
    </location>
</feature>
<evidence type="ECO:0000256" key="1">
    <source>
        <dbReference type="ARBA" id="ARBA00022659"/>
    </source>
</evidence>
<feature type="signal peptide" evidence="6">
    <location>
        <begin position="1"/>
        <end position="17"/>
    </location>
</feature>
<dbReference type="Proteomes" id="UP000291020">
    <property type="component" value="Unassembled WGS sequence"/>
</dbReference>
<feature type="disulfide bond" evidence="5">
    <location>
        <begin position="1117"/>
        <end position="1160"/>
    </location>
</feature>
<keyword evidence="9" id="KW-1185">Reference proteome</keyword>
<dbReference type="AlphaFoldDB" id="A0A452J3Z1"/>
<feature type="domain" description="Sushi" evidence="7">
    <location>
        <begin position="995"/>
        <end position="1053"/>
    </location>
</feature>
<dbReference type="InterPro" id="IPR051503">
    <property type="entry name" value="ComplSys_Reg/VirEntry_Med"/>
</dbReference>
<dbReference type="FunFam" id="2.10.70.10:FF:000014">
    <property type="entry name" value="Membrane cofactor protein"/>
    <property type="match status" value="1"/>
</dbReference>
<feature type="domain" description="Sushi" evidence="7">
    <location>
        <begin position="392"/>
        <end position="446"/>
    </location>
</feature>
<feature type="domain" description="Sushi" evidence="7">
    <location>
        <begin position="144"/>
        <end position="208"/>
    </location>
</feature>
<dbReference type="FunFam" id="2.10.70.10:FF:000060">
    <property type="entry name" value="Complement inhibitory factor H"/>
    <property type="match status" value="1"/>
</dbReference>
<feature type="domain" description="Sushi" evidence="7">
    <location>
        <begin position="627"/>
        <end position="685"/>
    </location>
</feature>
<feature type="domain" description="Sushi" evidence="7">
    <location>
        <begin position="19"/>
        <end position="82"/>
    </location>
</feature>
<dbReference type="SUPFAM" id="SSF57535">
    <property type="entry name" value="Complement control module/SCR domain"/>
    <property type="match status" value="18"/>
</dbReference>
<feature type="domain" description="Sushi" evidence="7">
    <location>
        <begin position="688"/>
        <end position="746"/>
    </location>
</feature>
<keyword evidence="4 5" id="KW-1015">Disulfide bond</keyword>
<dbReference type="Ensembl" id="ENSGAGT00000039812.1">
    <property type="protein sequence ID" value="ENSGAGP00000035162.1"/>
    <property type="gene ID" value="ENSGAGG00000024987.1"/>
</dbReference>
<dbReference type="Pfam" id="PF00084">
    <property type="entry name" value="Sushi"/>
    <property type="match status" value="16"/>
</dbReference>